<proteinExistence type="predicted"/>
<protein>
    <submittedName>
        <fullName evidence="1">Uncharacterized protein</fullName>
    </submittedName>
</protein>
<accession>A0A1D7TSR2</accession>
<reference evidence="1 2" key="1">
    <citation type="submission" date="2016-09" db="EMBL/GenBank/DDBJ databases">
        <title>Complete Genome Sequence of Lactobacillus salivarius Jin.</title>
        <authorList>
            <person name="Jin N."/>
            <person name="Li C."/>
            <person name="Wang M."/>
            <person name="Ren D."/>
            <person name="Di Y."/>
            <person name="Pan R."/>
            <person name="Du S."/>
            <person name="Lu H."/>
            <person name="Li X."/>
            <person name="Tian M."/>
        </authorList>
    </citation>
    <scope>NUCLEOTIDE SEQUENCE [LARGE SCALE GENOMIC DNA]</scope>
    <source>
        <strain evidence="1 2">CICC 23174</strain>
    </source>
</reference>
<name>A0A1D7TSR2_9LACO</name>
<organism evidence="1 2">
    <name type="scientific">Ligilactobacillus salivarius</name>
    <dbReference type="NCBI Taxonomy" id="1624"/>
    <lineage>
        <taxon>Bacteria</taxon>
        <taxon>Bacillati</taxon>
        <taxon>Bacillota</taxon>
        <taxon>Bacilli</taxon>
        <taxon>Lactobacillales</taxon>
        <taxon>Lactobacillaceae</taxon>
        <taxon>Ligilactobacillus</taxon>
    </lineage>
</organism>
<dbReference type="EMBL" id="CP017107">
    <property type="protein sequence ID" value="AOO74009.1"/>
    <property type="molecule type" value="Genomic_DNA"/>
</dbReference>
<evidence type="ECO:0000313" key="2">
    <source>
        <dbReference type="Proteomes" id="UP000094723"/>
    </source>
</evidence>
<dbReference type="AlphaFoldDB" id="A0A1D7TSR2"/>
<sequence>MRMKFEDFKNEIEKIDDNLSVKKYDEDQIAMIGMTLQDRKAGDVEALINGVVSVFRITTDDNGNRLLKIKIGVDINSFNTIFKILNLAKEYMEELENE</sequence>
<evidence type="ECO:0000313" key="1">
    <source>
        <dbReference type="EMBL" id="AOO74009.1"/>
    </source>
</evidence>
<dbReference type="RefSeq" id="WP_069469359.1">
    <property type="nucleotide sequence ID" value="NZ_CP017107.1"/>
</dbReference>
<gene>
    <name evidence="1" type="ORF">BHF65_07195</name>
</gene>
<dbReference type="Proteomes" id="UP000094723">
    <property type="component" value="Chromosome"/>
</dbReference>